<feature type="region of interest" description="Disordered" evidence="1">
    <location>
        <begin position="1"/>
        <end position="33"/>
    </location>
</feature>
<gene>
    <name evidence="2" type="ORF">FHL15_008186</name>
</gene>
<name>A0A553HSQ8_9PEZI</name>
<proteinExistence type="predicted"/>
<evidence type="ECO:0000256" key="1">
    <source>
        <dbReference type="SAM" id="MobiDB-lite"/>
    </source>
</evidence>
<dbReference type="OrthoDB" id="3693942at2759"/>
<dbReference type="EMBL" id="VFLP01000050">
    <property type="protein sequence ID" value="TRX90981.1"/>
    <property type="molecule type" value="Genomic_DNA"/>
</dbReference>
<comment type="caution">
    <text evidence="2">The sequence shown here is derived from an EMBL/GenBank/DDBJ whole genome shotgun (WGS) entry which is preliminary data.</text>
</comment>
<organism evidence="2 3">
    <name type="scientific">Xylaria flabelliformis</name>
    <dbReference type="NCBI Taxonomy" id="2512241"/>
    <lineage>
        <taxon>Eukaryota</taxon>
        <taxon>Fungi</taxon>
        <taxon>Dikarya</taxon>
        <taxon>Ascomycota</taxon>
        <taxon>Pezizomycotina</taxon>
        <taxon>Sordariomycetes</taxon>
        <taxon>Xylariomycetidae</taxon>
        <taxon>Xylariales</taxon>
        <taxon>Xylariaceae</taxon>
        <taxon>Xylaria</taxon>
    </lineage>
</organism>
<protein>
    <submittedName>
        <fullName evidence="2">Uncharacterized protein</fullName>
    </submittedName>
</protein>
<evidence type="ECO:0000313" key="2">
    <source>
        <dbReference type="EMBL" id="TRX90981.1"/>
    </source>
</evidence>
<dbReference type="AlphaFoldDB" id="A0A553HSQ8"/>
<reference evidence="3" key="1">
    <citation type="submission" date="2019-06" db="EMBL/GenBank/DDBJ databases">
        <title>Draft genome sequence of the griseofulvin-producing fungus Xylaria cubensis strain G536.</title>
        <authorList>
            <person name="Mead M.E."/>
            <person name="Raja H.A."/>
            <person name="Steenwyk J.L."/>
            <person name="Knowles S.L."/>
            <person name="Oberlies N.H."/>
            <person name="Rokas A."/>
        </authorList>
    </citation>
    <scope>NUCLEOTIDE SEQUENCE [LARGE SCALE GENOMIC DNA]</scope>
    <source>
        <strain evidence="3">G536</strain>
    </source>
</reference>
<accession>A0A553HSQ8</accession>
<evidence type="ECO:0000313" key="3">
    <source>
        <dbReference type="Proteomes" id="UP000319160"/>
    </source>
</evidence>
<keyword evidence="3" id="KW-1185">Reference proteome</keyword>
<feature type="compositionally biased region" description="Basic and acidic residues" evidence="1">
    <location>
        <begin position="23"/>
        <end position="33"/>
    </location>
</feature>
<dbReference type="Proteomes" id="UP000319160">
    <property type="component" value="Unassembled WGS sequence"/>
</dbReference>
<dbReference type="STRING" id="2512241.A0A553HSQ8"/>
<sequence length="277" mass="31911">MSVEAAVKGPICRPPEPIAPPVLRDDITPDEGKKLNEKALDDNADAPSVTFINFPENIPEEIKQKLREYQDSILQYRSWASLIWENSVDKNPDLPKDSSALSKMARTTYLASVGDYHMRHTPWLAKRSDNAVHKRITCESSQFHTQLITSVLEGFVNLSPTIFTVLESVLESISKTTSLSQGESHVTIIVSERYEWDESTERIRSYICLTSFALGIQAYEIQSWKTTEKYIDTEIMYQRYEVEFVHQDWEYASEKIEKWKKGVMDDFVKDVTIDLPY</sequence>